<feature type="non-terminal residue" evidence="2">
    <location>
        <position position="1"/>
    </location>
</feature>
<evidence type="ECO:0000313" key="3">
    <source>
        <dbReference type="Proteomes" id="UP000198558"/>
    </source>
</evidence>
<dbReference type="RefSeq" id="WP_143050739.1">
    <property type="nucleotide sequence ID" value="NZ_FOIN01000033.1"/>
</dbReference>
<dbReference type="Proteomes" id="UP000198558">
    <property type="component" value="Unassembled WGS sequence"/>
</dbReference>
<keyword evidence="1" id="KW-1133">Transmembrane helix</keyword>
<accession>A0A1I0GQX3</accession>
<sequence length="144" mass="15509">LEAAQEVLGNEKATQAEVDEACDALTRAYLNLRLKPNKDLLADLINKANGLNSASYTANTWAVVENEVIKAQAVLEDPEASEAEVKAAEKALTKALEGLELVKAGDSEVKESVKTGDTINFIYSFAGLVITSAVLVINKKRKEF</sequence>
<dbReference type="Gene3D" id="1.20.1270.70">
    <property type="entry name" value="Designed single chain three-helix bundle"/>
    <property type="match status" value="2"/>
</dbReference>
<evidence type="ECO:0000256" key="1">
    <source>
        <dbReference type="SAM" id="Phobius"/>
    </source>
</evidence>
<name>A0A1I0GQX3_9FIRM</name>
<dbReference type="GeneID" id="78289096"/>
<organism evidence="2 3">
    <name type="scientific">Thomasclavelia cocleata</name>
    <dbReference type="NCBI Taxonomy" id="69824"/>
    <lineage>
        <taxon>Bacteria</taxon>
        <taxon>Bacillati</taxon>
        <taxon>Bacillota</taxon>
        <taxon>Erysipelotrichia</taxon>
        <taxon>Erysipelotrichales</taxon>
        <taxon>Coprobacillaceae</taxon>
        <taxon>Thomasclavelia</taxon>
    </lineage>
</organism>
<dbReference type="NCBIfam" id="TIGR01167">
    <property type="entry name" value="LPXTG_anchor"/>
    <property type="match status" value="1"/>
</dbReference>
<gene>
    <name evidence="2" type="ORF">SAMN04489758_1331</name>
</gene>
<reference evidence="3" key="1">
    <citation type="submission" date="2016-10" db="EMBL/GenBank/DDBJ databases">
        <authorList>
            <person name="Varghese N."/>
            <person name="Submissions S."/>
        </authorList>
    </citation>
    <scope>NUCLEOTIDE SEQUENCE [LARGE SCALE GENOMIC DNA]</scope>
    <source>
        <strain evidence="3">DSM 1551</strain>
    </source>
</reference>
<feature type="transmembrane region" description="Helical" evidence="1">
    <location>
        <begin position="121"/>
        <end position="138"/>
    </location>
</feature>
<proteinExistence type="predicted"/>
<keyword evidence="3" id="KW-1185">Reference proteome</keyword>
<keyword evidence="1" id="KW-0812">Transmembrane</keyword>
<dbReference type="Pfam" id="PF07554">
    <property type="entry name" value="FIVAR"/>
    <property type="match status" value="2"/>
</dbReference>
<keyword evidence="1" id="KW-0472">Membrane</keyword>
<dbReference type="EMBL" id="FOIN01000033">
    <property type="protein sequence ID" value="SET72581.1"/>
    <property type="molecule type" value="Genomic_DNA"/>
</dbReference>
<protein>
    <submittedName>
        <fullName evidence="2">LPXTG-motif cell wall anchor domain-containing protein</fullName>
    </submittedName>
</protein>
<dbReference type="AlphaFoldDB" id="A0A1I0GQX3"/>
<evidence type="ECO:0000313" key="2">
    <source>
        <dbReference type="EMBL" id="SET72581.1"/>
    </source>
</evidence>